<gene>
    <name evidence="1" type="ORF">ILUMI_03028</name>
</gene>
<evidence type="ECO:0000313" key="2">
    <source>
        <dbReference type="Proteomes" id="UP000801492"/>
    </source>
</evidence>
<dbReference type="PANTHER" id="PTHR45913">
    <property type="entry name" value="EPM2A-INTERACTING PROTEIN 1"/>
    <property type="match status" value="1"/>
</dbReference>
<organism evidence="1 2">
    <name type="scientific">Ignelater luminosus</name>
    <name type="common">Cucubano</name>
    <name type="synonym">Pyrophorus luminosus</name>
    <dbReference type="NCBI Taxonomy" id="2038154"/>
    <lineage>
        <taxon>Eukaryota</taxon>
        <taxon>Metazoa</taxon>
        <taxon>Ecdysozoa</taxon>
        <taxon>Arthropoda</taxon>
        <taxon>Hexapoda</taxon>
        <taxon>Insecta</taxon>
        <taxon>Pterygota</taxon>
        <taxon>Neoptera</taxon>
        <taxon>Endopterygota</taxon>
        <taxon>Coleoptera</taxon>
        <taxon>Polyphaga</taxon>
        <taxon>Elateriformia</taxon>
        <taxon>Elateroidea</taxon>
        <taxon>Elateridae</taxon>
        <taxon>Agrypninae</taxon>
        <taxon>Pyrophorini</taxon>
        <taxon>Ignelater</taxon>
    </lineage>
</organism>
<dbReference type="Proteomes" id="UP000801492">
    <property type="component" value="Unassembled WGS sequence"/>
</dbReference>
<evidence type="ECO:0000313" key="1">
    <source>
        <dbReference type="EMBL" id="KAF2903158.1"/>
    </source>
</evidence>
<evidence type="ECO:0008006" key="3">
    <source>
        <dbReference type="Google" id="ProtNLM"/>
    </source>
</evidence>
<comment type="caution">
    <text evidence="1">The sequence shown here is derived from an EMBL/GenBank/DDBJ whole genome shotgun (WGS) entry which is preliminary data.</text>
</comment>
<reference evidence="1" key="1">
    <citation type="submission" date="2019-08" db="EMBL/GenBank/DDBJ databases">
        <title>The genome of the North American firefly Photinus pyralis.</title>
        <authorList>
            <consortium name="Photinus pyralis genome working group"/>
            <person name="Fallon T.R."/>
            <person name="Sander Lower S.E."/>
            <person name="Weng J.-K."/>
        </authorList>
    </citation>
    <scope>NUCLEOTIDE SEQUENCE</scope>
    <source>
        <strain evidence="1">TRF0915ILg1</strain>
        <tissue evidence="1">Whole body</tissue>
    </source>
</reference>
<name>A0A8K0DBQ8_IGNLU</name>
<dbReference type="AlphaFoldDB" id="A0A8K0DBQ8"/>
<proteinExistence type="predicted"/>
<sequence length="420" mass="47935">MTEWTEQYCFTLPEQTRTVPVCLICNKTVAIVKSGSSKRHYETTQRDFHSKFPPARLYCSGACTNKKNQQKQRCVYAGPLISTRSHSQTLRQLEAATALSEEEKDIVTAIQGVLLSAKSNFRRTEILATDNKSSLLGLLKKAPYYAITVDESCDVVDDEQMSIFARFFDIQSKVLRDELVAILPFKVNTRGEDLFKAFDDFMTKSSLNYDKIVCISTDGFSAMIGKGNVHNSPDIKLSATLKKVMDGLIKLINSMKSCSALQRRQFKEFLSKCDSAYAYLLPIENQELIHFPTIHEYRKKNSEIDTAVFLSFMTDIGKEARFQDFAEIEKLSQVLKTPYDVSPAGQWTYIAAKLFRLSNPSLQMKMIDLQDVSLKMYKTVSTKEFWTERVLEKYENCKILAVTWLPCLAPYIYVRPLPSK</sequence>
<accession>A0A8K0DBQ8</accession>
<protein>
    <recommendedName>
        <fullName evidence="3">DUF4371 domain-containing protein</fullName>
    </recommendedName>
</protein>
<keyword evidence="2" id="KW-1185">Reference proteome</keyword>
<dbReference type="EMBL" id="VTPC01001093">
    <property type="protein sequence ID" value="KAF2903158.1"/>
    <property type="molecule type" value="Genomic_DNA"/>
</dbReference>
<dbReference type="OrthoDB" id="6431883at2759"/>
<dbReference type="PANTHER" id="PTHR45913:SF5">
    <property type="entry name" value="GENERAL TRANSCRIPTION FACTOR II-I REPEAT DOMAIN-CONTAINING PROTEIN 2A-LIKE PROTEIN"/>
    <property type="match status" value="1"/>
</dbReference>